<comment type="caution">
    <text evidence="2">The sequence shown here is derived from an EMBL/GenBank/DDBJ whole genome shotgun (WGS) entry which is preliminary data.</text>
</comment>
<organism evidence="2 3">
    <name type="scientific">Dispira parvispora</name>
    <dbReference type="NCBI Taxonomy" id="1520584"/>
    <lineage>
        <taxon>Eukaryota</taxon>
        <taxon>Fungi</taxon>
        <taxon>Fungi incertae sedis</taxon>
        <taxon>Zoopagomycota</taxon>
        <taxon>Kickxellomycotina</taxon>
        <taxon>Dimargaritomycetes</taxon>
        <taxon>Dimargaritales</taxon>
        <taxon>Dimargaritaceae</taxon>
        <taxon>Dispira</taxon>
    </lineage>
</organism>
<dbReference type="EMBL" id="JANBPY010002646">
    <property type="protein sequence ID" value="KAJ1954197.1"/>
    <property type="molecule type" value="Genomic_DNA"/>
</dbReference>
<accession>A0A9W8AJ90</accession>
<dbReference type="AlphaFoldDB" id="A0A9W8AJ90"/>
<dbReference type="PANTHER" id="PTHR33875">
    <property type="entry name" value="OS09G0542200 PROTEIN"/>
    <property type="match status" value="1"/>
</dbReference>
<dbReference type="SUPFAM" id="SSF52833">
    <property type="entry name" value="Thioredoxin-like"/>
    <property type="match status" value="1"/>
</dbReference>
<evidence type="ECO:0000313" key="3">
    <source>
        <dbReference type="Proteomes" id="UP001150925"/>
    </source>
</evidence>
<reference evidence="2" key="1">
    <citation type="submission" date="2022-07" db="EMBL/GenBank/DDBJ databases">
        <title>Phylogenomic reconstructions and comparative analyses of Kickxellomycotina fungi.</title>
        <authorList>
            <person name="Reynolds N.K."/>
            <person name="Stajich J.E."/>
            <person name="Barry K."/>
            <person name="Grigoriev I.V."/>
            <person name="Crous P."/>
            <person name="Smith M.E."/>
        </authorList>
    </citation>
    <scope>NUCLEOTIDE SEQUENCE</scope>
    <source>
        <strain evidence="2">RSA 1196</strain>
    </source>
</reference>
<dbReference type="Pfam" id="PF13462">
    <property type="entry name" value="Thioredoxin_4"/>
    <property type="match status" value="1"/>
</dbReference>
<evidence type="ECO:0000259" key="1">
    <source>
        <dbReference type="Pfam" id="PF13462"/>
    </source>
</evidence>
<sequence length="205" mass="23151">MALVTTTNVGHRLGPSSAPTVIEAYLDYACPFSKLFYRRFVEDVFPYIQKTYSDQVQFIFRHQVQGWHPQSTLLAEAALAVESVDPQAFYPFSTALFAHQQDYFDEAIYNRSWHDLHQSLANLASQVGVDPARVQTLLAIKHSPEPKNLGNQVTGQLKSHIKLGRQQGIHVSPTVLFNGIVDNSISSSWTLDQWVEYLQTKLSKS</sequence>
<gene>
    <name evidence="2" type="ORF">IWQ62_005815</name>
</gene>
<protein>
    <recommendedName>
        <fullName evidence="1">Thioredoxin-like fold domain-containing protein</fullName>
    </recommendedName>
</protein>
<dbReference type="InterPro" id="IPR012336">
    <property type="entry name" value="Thioredoxin-like_fold"/>
</dbReference>
<keyword evidence="3" id="KW-1185">Reference proteome</keyword>
<name>A0A9W8AJ90_9FUNG</name>
<dbReference type="InterPro" id="IPR036249">
    <property type="entry name" value="Thioredoxin-like_sf"/>
</dbReference>
<proteinExistence type="predicted"/>
<evidence type="ECO:0000313" key="2">
    <source>
        <dbReference type="EMBL" id="KAJ1954197.1"/>
    </source>
</evidence>
<dbReference type="Gene3D" id="3.40.30.10">
    <property type="entry name" value="Glutaredoxin"/>
    <property type="match status" value="1"/>
</dbReference>
<dbReference type="OrthoDB" id="37297at2759"/>
<dbReference type="Proteomes" id="UP001150925">
    <property type="component" value="Unassembled WGS sequence"/>
</dbReference>
<feature type="domain" description="Thioredoxin-like fold" evidence="1">
    <location>
        <begin position="8"/>
        <end position="183"/>
    </location>
</feature>
<dbReference type="PANTHER" id="PTHR33875:SF2">
    <property type="entry name" value="ACR183CP"/>
    <property type="match status" value="1"/>
</dbReference>